<organism evidence="2 3">
    <name type="scientific">Gluconobacter wancherniae NBRC 103581</name>
    <dbReference type="NCBI Taxonomy" id="656744"/>
    <lineage>
        <taxon>Bacteria</taxon>
        <taxon>Pseudomonadati</taxon>
        <taxon>Pseudomonadota</taxon>
        <taxon>Alphaproteobacteria</taxon>
        <taxon>Acetobacterales</taxon>
        <taxon>Acetobacteraceae</taxon>
        <taxon>Gluconobacter</taxon>
    </lineage>
</organism>
<evidence type="ECO:0000256" key="1">
    <source>
        <dbReference type="SAM" id="Phobius"/>
    </source>
</evidence>
<keyword evidence="1" id="KW-0812">Transmembrane</keyword>
<evidence type="ECO:0000313" key="3">
    <source>
        <dbReference type="Proteomes" id="UP000321230"/>
    </source>
</evidence>
<accession>A0A511B8E3</accession>
<evidence type="ECO:0000313" key="2">
    <source>
        <dbReference type="EMBL" id="GEK94087.1"/>
    </source>
</evidence>
<protein>
    <submittedName>
        <fullName evidence="2">Uncharacterized protein</fullName>
    </submittedName>
</protein>
<keyword evidence="1" id="KW-0472">Membrane</keyword>
<feature type="transmembrane region" description="Helical" evidence="1">
    <location>
        <begin position="25"/>
        <end position="44"/>
    </location>
</feature>
<proteinExistence type="predicted"/>
<dbReference type="AlphaFoldDB" id="A0A511B8E3"/>
<name>A0A511B8E3_9PROT</name>
<dbReference type="RefSeq" id="WP_146796770.1">
    <property type="nucleotide sequence ID" value="NZ_BARC01000007.1"/>
</dbReference>
<reference evidence="2 3" key="1">
    <citation type="submission" date="2019-07" db="EMBL/GenBank/DDBJ databases">
        <title>Whole genome shotgun sequence of Gluconobacter wancherniae NBRC 103581.</title>
        <authorList>
            <person name="Hosoyama A."/>
            <person name="Uohara A."/>
            <person name="Ohji S."/>
            <person name="Ichikawa N."/>
        </authorList>
    </citation>
    <scope>NUCLEOTIDE SEQUENCE [LARGE SCALE GENOMIC DNA]</scope>
    <source>
        <strain evidence="2 3">NBRC 103581</strain>
    </source>
</reference>
<dbReference type="EMBL" id="BJUZ01000002">
    <property type="protein sequence ID" value="GEK94087.1"/>
    <property type="molecule type" value="Genomic_DNA"/>
</dbReference>
<gene>
    <name evidence="2" type="ORF">GWA01_18570</name>
</gene>
<keyword evidence="3" id="KW-1185">Reference proteome</keyword>
<dbReference type="Proteomes" id="UP000321230">
    <property type="component" value="Unassembled WGS sequence"/>
</dbReference>
<keyword evidence="1" id="KW-1133">Transmembrane helix</keyword>
<comment type="caution">
    <text evidence="2">The sequence shown here is derived from an EMBL/GenBank/DDBJ whole genome shotgun (WGS) entry which is preliminary data.</text>
</comment>
<sequence length="69" mass="7808">MYRREPKISSALKSGEVYSYNRDDLAIWLLVAAMTLIFALNIFYATTDISFDELLTALGYQDGVVALLR</sequence>